<dbReference type="Gene3D" id="1.20.120.1220">
    <property type="match status" value="1"/>
</dbReference>
<protein>
    <recommendedName>
        <fullName evidence="2">Prepilin type IV endopeptidase peptidase domain-containing protein</fullName>
    </recommendedName>
</protein>
<sequence length="146" mass="16603">MIYFAAFLSIINVLLSIKVMCSDFKSRMIKNEICILIFINNIILGYVKNSFPDNFTYVSFYAILIIIVWSKGYIGGGDAKLLISFLFSIESQYIIFAFCFMGIIGGSQLFIISIKNKFIKGIYFEHGYQVPYGIPISISFCVFSIL</sequence>
<dbReference type="RefSeq" id="WP_102965622.1">
    <property type="nucleotide sequence ID" value="NZ_POSK01000003.1"/>
</dbReference>
<dbReference type="EMBL" id="POSK01000003">
    <property type="protein sequence ID" value="PNI05543.1"/>
    <property type="molecule type" value="Genomic_DNA"/>
</dbReference>
<evidence type="ECO:0000313" key="3">
    <source>
        <dbReference type="EMBL" id="PNI05543.1"/>
    </source>
</evidence>
<evidence type="ECO:0000313" key="4">
    <source>
        <dbReference type="Proteomes" id="UP000236449"/>
    </source>
</evidence>
<feature type="transmembrane region" description="Helical" evidence="1">
    <location>
        <begin position="94"/>
        <end position="114"/>
    </location>
</feature>
<accession>A0A2J8I4U9</accession>
<keyword evidence="1" id="KW-0812">Transmembrane</keyword>
<organism evidence="3 4">
    <name type="scientific">Vibrio diazotrophicus</name>
    <dbReference type="NCBI Taxonomy" id="685"/>
    <lineage>
        <taxon>Bacteria</taxon>
        <taxon>Pseudomonadati</taxon>
        <taxon>Pseudomonadota</taxon>
        <taxon>Gammaproteobacteria</taxon>
        <taxon>Vibrionales</taxon>
        <taxon>Vibrionaceae</taxon>
        <taxon>Vibrio</taxon>
    </lineage>
</organism>
<evidence type="ECO:0000256" key="1">
    <source>
        <dbReference type="SAM" id="Phobius"/>
    </source>
</evidence>
<name>A0A2J8I4U9_VIBDI</name>
<dbReference type="Proteomes" id="UP000236449">
    <property type="component" value="Unassembled WGS sequence"/>
</dbReference>
<keyword evidence="1" id="KW-1133">Transmembrane helix</keyword>
<dbReference type="InterPro" id="IPR000045">
    <property type="entry name" value="Prepilin_IV_endopep_pep"/>
</dbReference>
<dbReference type="GO" id="GO:0016020">
    <property type="term" value="C:membrane"/>
    <property type="evidence" value="ECO:0007669"/>
    <property type="project" value="InterPro"/>
</dbReference>
<reference evidence="3 4" key="1">
    <citation type="submission" date="2018-01" db="EMBL/GenBank/DDBJ databases">
        <title>Draft genome sequences of six Vibrio diazotrophicus strains isolated from deep-sea sediments of the Baltic Sea.</title>
        <authorList>
            <person name="Castillo D."/>
            <person name="Vandieken V."/>
            <person name="Chiang O."/>
            <person name="Middelboe M."/>
        </authorList>
    </citation>
    <scope>NUCLEOTIDE SEQUENCE [LARGE SCALE GENOMIC DNA]</scope>
    <source>
        <strain evidence="3 4">60.27F</strain>
    </source>
</reference>
<comment type="caution">
    <text evidence="3">The sequence shown here is derived from an EMBL/GenBank/DDBJ whole genome shotgun (WGS) entry which is preliminary data.</text>
</comment>
<gene>
    <name evidence="3" type="ORF">C1N32_05420</name>
</gene>
<proteinExistence type="predicted"/>
<feature type="domain" description="Prepilin type IV endopeptidase peptidase" evidence="2">
    <location>
        <begin position="12"/>
        <end position="106"/>
    </location>
</feature>
<dbReference type="OrthoDB" id="6199155at2"/>
<dbReference type="AlphaFoldDB" id="A0A2J8I4U9"/>
<dbReference type="Pfam" id="PF01478">
    <property type="entry name" value="Peptidase_A24"/>
    <property type="match status" value="1"/>
</dbReference>
<evidence type="ECO:0000259" key="2">
    <source>
        <dbReference type="Pfam" id="PF01478"/>
    </source>
</evidence>
<dbReference type="GO" id="GO:0004190">
    <property type="term" value="F:aspartic-type endopeptidase activity"/>
    <property type="evidence" value="ECO:0007669"/>
    <property type="project" value="InterPro"/>
</dbReference>
<feature type="transmembrane region" description="Helical" evidence="1">
    <location>
        <begin position="54"/>
        <end position="74"/>
    </location>
</feature>
<keyword evidence="1" id="KW-0472">Membrane</keyword>